<name>A0A7M4FAA8_CROPO</name>
<evidence type="ECO:0000256" key="6">
    <source>
        <dbReference type="ARBA" id="ARBA00023163"/>
    </source>
</evidence>
<feature type="compositionally biased region" description="Low complexity" evidence="12">
    <location>
        <begin position="35"/>
        <end position="45"/>
    </location>
</feature>
<organism evidence="13 14">
    <name type="scientific">Crocodylus porosus</name>
    <name type="common">Saltwater crocodile</name>
    <name type="synonym">Estuarine crocodile</name>
    <dbReference type="NCBI Taxonomy" id="8502"/>
    <lineage>
        <taxon>Eukaryota</taxon>
        <taxon>Metazoa</taxon>
        <taxon>Chordata</taxon>
        <taxon>Craniata</taxon>
        <taxon>Vertebrata</taxon>
        <taxon>Euteleostomi</taxon>
        <taxon>Archelosauria</taxon>
        <taxon>Archosauria</taxon>
        <taxon>Crocodylia</taxon>
        <taxon>Longirostres</taxon>
        <taxon>Crocodylidae</taxon>
        <taxon>Crocodylus</taxon>
    </lineage>
</organism>
<evidence type="ECO:0000256" key="8">
    <source>
        <dbReference type="ARBA" id="ARBA00025110"/>
    </source>
</evidence>
<comment type="subunit">
    <text evidence="9">Component of the transcription factor SL1/TIF-IB complex, composed of TBP and at least TAF1A, TAF1B, TAF1C and TAF1D. Interacts with UBTF.</text>
</comment>
<sequence>MTDARDSQSSVSDYFEDGQDLVCTEEEDELPMHDAAVGGSAQSGSAREDATSEDPSHVLGAFGTSATCYTQSAKASLESSDSESSPCFSGSLYQPEYNTASRRKVRTRRSAKNISHPSANRQDSARQDSLTATSHGDLGCGKESESSGLPKSSLNLKAIFACHFRGKKLKREANRRFKERKQRTKKKYESTRRCQRRPLQTMSREERKERLLGRGFQFPFVEKHYGRKHIPLKMVFEYEHAALKGYFQYIEMLKYEDHFKKGLKNLNASEDLESKCMVMRRHKYLDDEGPISPIQDTNEDNLDSDHQEECDAKIVDNSCFILSSKLPIKKTKNKAKVRHAKLTRVGDGNEEGEYAADGTGPQ</sequence>
<feature type="compositionally biased region" description="Low complexity" evidence="12">
    <location>
        <begin position="73"/>
        <end position="91"/>
    </location>
</feature>
<dbReference type="Ensembl" id="ENSCPRT00005025774.1">
    <property type="protein sequence ID" value="ENSCPRP00005022045.1"/>
    <property type="gene ID" value="ENSCPRG00005015361.1"/>
</dbReference>
<dbReference type="AlphaFoldDB" id="A0A7M4FAA8"/>
<feature type="compositionally biased region" description="Basic and acidic residues" evidence="12">
    <location>
        <begin position="46"/>
        <end position="56"/>
    </location>
</feature>
<evidence type="ECO:0000256" key="2">
    <source>
        <dbReference type="ARBA" id="ARBA00018992"/>
    </source>
</evidence>
<comment type="subcellular location">
    <subcellularLocation>
        <location evidence="1">Nucleus</location>
    </subcellularLocation>
</comment>
<reference evidence="13" key="1">
    <citation type="submission" date="2025-08" db="UniProtKB">
        <authorList>
            <consortium name="Ensembl"/>
        </authorList>
    </citation>
    <scope>IDENTIFICATION</scope>
</reference>
<evidence type="ECO:0000256" key="3">
    <source>
        <dbReference type="ARBA" id="ARBA00022553"/>
    </source>
</evidence>
<dbReference type="GO" id="GO:0005668">
    <property type="term" value="C:RNA polymerase transcription factor SL1 complex"/>
    <property type="evidence" value="ECO:0007669"/>
    <property type="project" value="InterPro"/>
</dbReference>
<keyword evidence="4" id="KW-0805">Transcription regulation</keyword>
<feature type="region of interest" description="Disordered" evidence="12">
    <location>
        <begin position="73"/>
        <end position="150"/>
    </location>
</feature>
<dbReference type="PANTHER" id="PTHR14562:SF3">
    <property type="entry name" value="TATA BOX-BINDING PROTEIN-ASSOCIATED FACTOR RNA POLYMERASE I SUBUNIT D"/>
    <property type="match status" value="1"/>
</dbReference>
<accession>A0A7M4FAA8</accession>
<dbReference type="GO" id="GO:0003677">
    <property type="term" value="F:DNA binding"/>
    <property type="evidence" value="ECO:0007669"/>
    <property type="project" value="UniProtKB-KW"/>
</dbReference>
<dbReference type="InterPro" id="IPR027976">
    <property type="entry name" value="TAF1D"/>
</dbReference>
<feature type="region of interest" description="Disordered" evidence="12">
    <location>
        <begin position="1"/>
        <end position="60"/>
    </location>
</feature>
<evidence type="ECO:0000256" key="1">
    <source>
        <dbReference type="ARBA" id="ARBA00004123"/>
    </source>
</evidence>
<dbReference type="PANTHER" id="PTHR14562">
    <property type="entry name" value="TATA BOX-BINDING PROTEIN ASSOCIATED FACTOR RNA POLYMERASE I SUBUNIT D"/>
    <property type="match status" value="1"/>
</dbReference>
<feature type="region of interest" description="Disordered" evidence="12">
    <location>
        <begin position="176"/>
        <end position="204"/>
    </location>
</feature>
<evidence type="ECO:0000256" key="4">
    <source>
        <dbReference type="ARBA" id="ARBA00023015"/>
    </source>
</evidence>
<evidence type="ECO:0000313" key="13">
    <source>
        <dbReference type="Ensembl" id="ENSCPRP00005022045.1"/>
    </source>
</evidence>
<keyword evidence="6" id="KW-0804">Transcription</keyword>
<evidence type="ECO:0000256" key="5">
    <source>
        <dbReference type="ARBA" id="ARBA00023125"/>
    </source>
</evidence>
<evidence type="ECO:0000256" key="7">
    <source>
        <dbReference type="ARBA" id="ARBA00023242"/>
    </source>
</evidence>
<proteinExistence type="predicted"/>
<feature type="compositionally biased region" description="Acidic residues" evidence="12">
    <location>
        <begin position="14"/>
        <end position="29"/>
    </location>
</feature>
<evidence type="ECO:0000256" key="12">
    <source>
        <dbReference type="SAM" id="MobiDB-lite"/>
    </source>
</evidence>
<feature type="compositionally biased region" description="Basic residues" evidence="12">
    <location>
        <begin position="177"/>
        <end position="186"/>
    </location>
</feature>
<gene>
    <name evidence="13" type="primary">TAF1D</name>
</gene>
<evidence type="ECO:0000256" key="11">
    <source>
        <dbReference type="ARBA" id="ARBA00032499"/>
    </source>
</evidence>
<keyword evidence="5" id="KW-0238">DNA-binding</keyword>
<protein>
    <recommendedName>
        <fullName evidence="2">TATA box-binding protein-associated factor RNA polymerase I subunit D</fullName>
    </recommendedName>
    <alternativeName>
        <fullName evidence="11">TATA box-binding protein-associated factor 1D</fullName>
    </alternativeName>
    <alternativeName>
        <fullName evidence="10">Transcription initiation factor SL1/TIF-IB subunit D</fullName>
    </alternativeName>
</protein>
<feature type="compositionally biased region" description="Basic residues" evidence="12">
    <location>
        <begin position="101"/>
        <end position="111"/>
    </location>
</feature>
<keyword evidence="7" id="KW-0539">Nucleus</keyword>
<keyword evidence="3" id="KW-0597">Phosphoprotein</keyword>
<comment type="function">
    <text evidence="8">Component of the transcription factor SL1/TIF-IB complex, which is involved in the assembly of the PIC (preinitiation complex) during RNA polymerase I-dependent transcription. The rate of PIC formation probably is primarily dependent on the rate of association of SL1/TIF-IB with the rDNA promoter. SL1/TIF-IB is involved in stabilization of nucleolar transcription factor 1/UBTF on rDNA. Formation of SL1/TIF-IB excludes the association of TBP with TFIID subunits.</text>
</comment>
<evidence type="ECO:0000256" key="10">
    <source>
        <dbReference type="ARBA" id="ARBA00030353"/>
    </source>
</evidence>
<feature type="compositionally biased region" description="Polar residues" evidence="12">
    <location>
        <begin position="112"/>
        <end position="134"/>
    </location>
</feature>
<reference evidence="13" key="2">
    <citation type="submission" date="2025-09" db="UniProtKB">
        <authorList>
            <consortium name="Ensembl"/>
        </authorList>
    </citation>
    <scope>IDENTIFICATION</scope>
</reference>
<dbReference type="Proteomes" id="UP000594220">
    <property type="component" value="Unplaced"/>
</dbReference>
<dbReference type="GeneTree" id="ENSGT00390000009061"/>
<dbReference type="Pfam" id="PF15333">
    <property type="entry name" value="TAF1D"/>
    <property type="match status" value="1"/>
</dbReference>
<keyword evidence="14" id="KW-1185">Reference proteome</keyword>
<evidence type="ECO:0000313" key="14">
    <source>
        <dbReference type="Proteomes" id="UP000594220"/>
    </source>
</evidence>
<dbReference type="GO" id="GO:0005654">
    <property type="term" value="C:nucleoplasm"/>
    <property type="evidence" value="ECO:0007669"/>
    <property type="project" value="TreeGrafter"/>
</dbReference>
<evidence type="ECO:0000256" key="9">
    <source>
        <dbReference type="ARBA" id="ARBA00025940"/>
    </source>
</evidence>
<feature type="region of interest" description="Disordered" evidence="12">
    <location>
        <begin position="342"/>
        <end position="362"/>
    </location>
</feature>
<dbReference type="GO" id="GO:0006355">
    <property type="term" value="P:regulation of DNA-templated transcription"/>
    <property type="evidence" value="ECO:0007669"/>
    <property type="project" value="InterPro"/>
</dbReference>